<name>A0A9P4P8A8_9PLEO</name>
<protein>
    <submittedName>
        <fullName evidence="7">FAD-binding domain-containing protein</fullName>
    </submittedName>
</protein>
<evidence type="ECO:0000256" key="2">
    <source>
        <dbReference type="ARBA" id="ARBA00005466"/>
    </source>
</evidence>
<evidence type="ECO:0000313" key="8">
    <source>
        <dbReference type="Proteomes" id="UP000799764"/>
    </source>
</evidence>
<evidence type="ECO:0000313" key="7">
    <source>
        <dbReference type="EMBL" id="KAF2438703.1"/>
    </source>
</evidence>
<dbReference type="PANTHER" id="PTHR42973">
    <property type="entry name" value="BINDING OXIDOREDUCTASE, PUTATIVE (AFU_ORTHOLOGUE AFUA_1G17690)-RELATED"/>
    <property type="match status" value="1"/>
</dbReference>
<evidence type="ECO:0000256" key="3">
    <source>
        <dbReference type="ARBA" id="ARBA00022630"/>
    </source>
</evidence>
<accession>A0A9P4P8A8</accession>
<evidence type="ECO:0000256" key="4">
    <source>
        <dbReference type="ARBA" id="ARBA00022827"/>
    </source>
</evidence>
<dbReference type="Proteomes" id="UP000799764">
    <property type="component" value="Unassembled WGS sequence"/>
</dbReference>
<comment type="caution">
    <text evidence="7">The sequence shown here is derived from an EMBL/GenBank/DDBJ whole genome shotgun (WGS) entry which is preliminary data.</text>
</comment>
<dbReference type="InterPro" id="IPR016169">
    <property type="entry name" value="FAD-bd_PCMH_sub2"/>
</dbReference>
<dbReference type="SUPFAM" id="SSF56176">
    <property type="entry name" value="FAD-binding/transporter-associated domain-like"/>
    <property type="match status" value="1"/>
</dbReference>
<dbReference type="InterPro" id="IPR016167">
    <property type="entry name" value="FAD-bd_PCMH_sub1"/>
</dbReference>
<evidence type="ECO:0000259" key="6">
    <source>
        <dbReference type="PROSITE" id="PS51387"/>
    </source>
</evidence>
<dbReference type="Gene3D" id="3.30.465.10">
    <property type="match status" value="1"/>
</dbReference>
<organism evidence="7 8">
    <name type="scientific">Karstenula rhodostoma CBS 690.94</name>
    <dbReference type="NCBI Taxonomy" id="1392251"/>
    <lineage>
        <taxon>Eukaryota</taxon>
        <taxon>Fungi</taxon>
        <taxon>Dikarya</taxon>
        <taxon>Ascomycota</taxon>
        <taxon>Pezizomycotina</taxon>
        <taxon>Dothideomycetes</taxon>
        <taxon>Pleosporomycetidae</taxon>
        <taxon>Pleosporales</taxon>
        <taxon>Massarineae</taxon>
        <taxon>Didymosphaeriaceae</taxon>
        <taxon>Karstenula</taxon>
    </lineage>
</organism>
<dbReference type="Gene3D" id="3.30.43.10">
    <property type="entry name" value="Uridine Diphospho-n-acetylenolpyruvylglucosamine Reductase, domain 2"/>
    <property type="match status" value="1"/>
</dbReference>
<dbReference type="OrthoDB" id="415825at2759"/>
<evidence type="ECO:0000256" key="5">
    <source>
        <dbReference type="ARBA" id="ARBA00023002"/>
    </source>
</evidence>
<dbReference type="EMBL" id="MU001511">
    <property type="protein sequence ID" value="KAF2438703.1"/>
    <property type="molecule type" value="Genomic_DNA"/>
</dbReference>
<comment type="similarity">
    <text evidence="2">Belongs to the oxygen-dependent FAD-linked oxidoreductase family.</text>
</comment>
<keyword evidence="3" id="KW-0285">Flavoprotein</keyword>
<dbReference type="Pfam" id="PF01565">
    <property type="entry name" value="FAD_binding_4"/>
    <property type="match status" value="1"/>
</dbReference>
<dbReference type="InterPro" id="IPR006094">
    <property type="entry name" value="Oxid_FAD_bind_N"/>
</dbReference>
<dbReference type="InterPro" id="IPR050416">
    <property type="entry name" value="FAD-linked_Oxidoreductase"/>
</dbReference>
<reference evidence="7" key="1">
    <citation type="journal article" date="2020" name="Stud. Mycol.">
        <title>101 Dothideomycetes genomes: a test case for predicting lifestyles and emergence of pathogens.</title>
        <authorList>
            <person name="Haridas S."/>
            <person name="Albert R."/>
            <person name="Binder M."/>
            <person name="Bloem J."/>
            <person name="Labutti K."/>
            <person name="Salamov A."/>
            <person name="Andreopoulos B."/>
            <person name="Baker S."/>
            <person name="Barry K."/>
            <person name="Bills G."/>
            <person name="Bluhm B."/>
            <person name="Cannon C."/>
            <person name="Castanera R."/>
            <person name="Culley D."/>
            <person name="Daum C."/>
            <person name="Ezra D."/>
            <person name="Gonzalez J."/>
            <person name="Henrissat B."/>
            <person name="Kuo A."/>
            <person name="Liang C."/>
            <person name="Lipzen A."/>
            <person name="Lutzoni F."/>
            <person name="Magnuson J."/>
            <person name="Mondo S."/>
            <person name="Nolan M."/>
            <person name="Ohm R."/>
            <person name="Pangilinan J."/>
            <person name="Park H.-J."/>
            <person name="Ramirez L."/>
            <person name="Alfaro M."/>
            <person name="Sun H."/>
            <person name="Tritt A."/>
            <person name="Yoshinaga Y."/>
            <person name="Zwiers L.-H."/>
            <person name="Turgeon B."/>
            <person name="Goodwin S."/>
            <person name="Spatafora J."/>
            <person name="Crous P."/>
            <person name="Grigoriev I."/>
        </authorList>
    </citation>
    <scope>NUCLEOTIDE SEQUENCE</scope>
    <source>
        <strain evidence="7">CBS 690.94</strain>
    </source>
</reference>
<gene>
    <name evidence="7" type="ORF">P171DRAFT_477076</name>
</gene>
<keyword evidence="5" id="KW-0560">Oxidoreductase</keyword>
<dbReference type="Gene3D" id="3.40.462.20">
    <property type="match status" value="1"/>
</dbReference>
<proteinExistence type="inferred from homology"/>
<keyword evidence="4" id="KW-0274">FAD</keyword>
<keyword evidence="8" id="KW-1185">Reference proteome</keyword>
<dbReference type="GO" id="GO:0016491">
    <property type="term" value="F:oxidoreductase activity"/>
    <property type="evidence" value="ECO:0007669"/>
    <property type="project" value="UniProtKB-KW"/>
</dbReference>
<dbReference type="InterPro" id="IPR036318">
    <property type="entry name" value="FAD-bd_PCMH-like_sf"/>
</dbReference>
<dbReference type="AlphaFoldDB" id="A0A9P4P8A8"/>
<dbReference type="InterPro" id="IPR016166">
    <property type="entry name" value="FAD-bd_PCMH"/>
</dbReference>
<evidence type="ECO:0000256" key="1">
    <source>
        <dbReference type="ARBA" id="ARBA00001974"/>
    </source>
</evidence>
<dbReference type="GO" id="GO:0071949">
    <property type="term" value="F:FAD binding"/>
    <property type="evidence" value="ECO:0007669"/>
    <property type="project" value="InterPro"/>
</dbReference>
<sequence length="478" mass="52051">MGSAQDVYALLKEQLKGGKTQVLLPGDGEKYEESIKRWSKHCEKRAACVVKVASAADASTTVKFVKEHKIPFVVRGGGHSTSGSASIEDGLIIDLSLMRDVTVDVEKKTIRAEGGTLWVDVDEEAAKYGLATVGGTVNHTGVGGLTLGGGYGYLTGRYGLTVDNLLDVEVVLASGEQVVASETENPDLFWAIRGAGQNFGVVTAFTFQGHPQTNPVFAGPLIFLPDKLPQVVGFLNTFHSKNDGDQAMLLGFTCPPPANAPVILTQLFYNGTHEEGTSFFQPLLDIGPVANMTSMLPYEKLNACMNEGQGFGGRKMFGGGAYKLPLAPVFVQAIFDEFIWFCTSQPDMTESLLLFETVPYKEVVKVPNEKMAFSNRGEYYNLATMMKWADPALDERVREFSRALLKRASQAAGVQQDEDVRSAEGVGVYGNYVNTDVSANELYGKNAKKLEELKKKYDPENLFDRGTRLVPRPVVVVN</sequence>
<comment type="cofactor">
    <cofactor evidence="1">
        <name>FAD</name>
        <dbReference type="ChEBI" id="CHEBI:57692"/>
    </cofactor>
</comment>
<dbReference type="InterPro" id="IPR012951">
    <property type="entry name" value="BBE"/>
</dbReference>
<dbReference type="PROSITE" id="PS51387">
    <property type="entry name" value="FAD_PCMH"/>
    <property type="match status" value="1"/>
</dbReference>
<dbReference type="PANTHER" id="PTHR42973:SF39">
    <property type="entry name" value="FAD-BINDING PCMH-TYPE DOMAIN-CONTAINING PROTEIN"/>
    <property type="match status" value="1"/>
</dbReference>
<feature type="domain" description="FAD-binding PCMH-type" evidence="6">
    <location>
        <begin position="42"/>
        <end position="212"/>
    </location>
</feature>
<dbReference type="Pfam" id="PF08031">
    <property type="entry name" value="BBE"/>
    <property type="match status" value="1"/>
</dbReference>